<evidence type="ECO:0000313" key="1">
    <source>
        <dbReference type="EMBL" id="NBI28232.1"/>
    </source>
</evidence>
<accession>A0A6N9PZJ0</accession>
<evidence type="ECO:0000313" key="2">
    <source>
        <dbReference type="Proteomes" id="UP000448943"/>
    </source>
</evidence>
<keyword evidence="2" id="KW-1185">Reference proteome</keyword>
<dbReference type="RefSeq" id="WP_160645006.1">
    <property type="nucleotide sequence ID" value="NZ_SIJB01000012.1"/>
</dbReference>
<dbReference type="SUPFAM" id="SSF56524">
    <property type="entry name" value="Oxidoreductase molybdopterin-binding domain"/>
    <property type="match status" value="1"/>
</dbReference>
<dbReference type="Proteomes" id="UP000448943">
    <property type="component" value="Unassembled WGS sequence"/>
</dbReference>
<dbReference type="InterPro" id="IPR036374">
    <property type="entry name" value="OxRdtase_Mopterin-bd_sf"/>
</dbReference>
<dbReference type="OrthoDB" id="2381583at2"/>
<dbReference type="EMBL" id="SIJB01000012">
    <property type="protein sequence ID" value="NBI28232.1"/>
    <property type="molecule type" value="Genomic_DNA"/>
</dbReference>
<dbReference type="Gene3D" id="3.90.420.10">
    <property type="entry name" value="Oxidoreductase, molybdopterin-binding domain"/>
    <property type="match status" value="1"/>
</dbReference>
<reference evidence="1 2" key="1">
    <citation type="submission" date="2019-01" db="EMBL/GenBank/DDBJ databases">
        <title>Chengkuizengella sp. nov., isolated from deep-sea sediment of East Pacific Ocean.</title>
        <authorList>
            <person name="Yang J."/>
            <person name="Lai Q."/>
            <person name="Shao Z."/>
        </authorList>
    </citation>
    <scope>NUCLEOTIDE SEQUENCE [LARGE SCALE GENOMIC DNA]</scope>
    <source>
        <strain evidence="1 2">YPA3-1-1</strain>
    </source>
</reference>
<sequence length="151" mass="17490">MNIHIYEDETEVLTLSVEQMQKMAAKHFSINERVPGIDGKAFDLVTWYESWTEETTKPTHLKVEAMDEFQAIIPWIELDSAAILYEQNGKPLKKGNPIRLYVPDGSSDCLNVKSIVKMFFIRDKQLGDESSFGFKNKLDENELKNQYLKKK</sequence>
<name>A0A6N9PZJ0_9BACL</name>
<proteinExistence type="predicted"/>
<evidence type="ECO:0008006" key="3">
    <source>
        <dbReference type="Google" id="ProtNLM"/>
    </source>
</evidence>
<comment type="caution">
    <text evidence="1">The sequence shown here is derived from an EMBL/GenBank/DDBJ whole genome shotgun (WGS) entry which is preliminary data.</text>
</comment>
<dbReference type="AlphaFoldDB" id="A0A6N9PZJ0"/>
<gene>
    <name evidence="1" type="ORF">ERL59_04585</name>
</gene>
<protein>
    <recommendedName>
        <fullName evidence="3">Oxidoreductase molybdopterin binding domain-containing protein</fullName>
    </recommendedName>
</protein>
<organism evidence="1 2">
    <name type="scientific">Chengkuizengella marina</name>
    <dbReference type="NCBI Taxonomy" id="2507566"/>
    <lineage>
        <taxon>Bacteria</taxon>
        <taxon>Bacillati</taxon>
        <taxon>Bacillota</taxon>
        <taxon>Bacilli</taxon>
        <taxon>Bacillales</taxon>
        <taxon>Paenibacillaceae</taxon>
        <taxon>Chengkuizengella</taxon>
    </lineage>
</organism>